<feature type="domain" description="3-deoxy-D-manno-octulosonic-acid transferase N-terminal" evidence="13">
    <location>
        <begin position="50"/>
        <end position="223"/>
    </location>
</feature>
<dbReference type="FunFam" id="3.40.50.2000:FF:000032">
    <property type="entry name" value="3-deoxy-D-manno-octulosonic acid transferase"/>
    <property type="match status" value="1"/>
</dbReference>
<dbReference type="InterPro" id="IPR038107">
    <property type="entry name" value="Glycos_transf_N_sf"/>
</dbReference>
<feature type="active site" description="Proton acceptor" evidence="10">
    <location>
        <position position="77"/>
    </location>
</feature>
<dbReference type="Gene3D" id="3.40.50.2000">
    <property type="entry name" value="Glycogen Phosphorylase B"/>
    <property type="match status" value="1"/>
</dbReference>
<evidence type="ECO:0000313" key="15">
    <source>
        <dbReference type="Proteomes" id="UP000676951"/>
    </source>
</evidence>
<organism evidence="14 15">
    <name type="scientific">Bradyrhizobium sediminis</name>
    <dbReference type="NCBI Taxonomy" id="2840469"/>
    <lineage>
        <taxon>Bacteria</taxon>
        <taxon>Pseudomonadati</taxon>
        <taxon>Pseudomonadota</taxon>
        <taxon>Alphaproteobacteria</taxon>
        <taxon>Hyphomicrobiales</taxon>
        <taxon>Nitrobacteraceae</taxon>
        <taxon>Bradyrhizobium</taxon>
    </lineage>
</organism>
<keyword evidence="15" id="KW-1185">Reference proteome</keyword>
<gene>
    <name evidence="14" type="ORF">KMZ93_22445</name>
</gene>
<evidence type="ECO:0000259" key="13">
    <source>
        <dbReference type="Pfam" id="PF04413"/>
    </source>
</evidence>
<evidence type="ECO:0000256" key="7">
    <source>
        <dbReference type="ARBA" id="ARBA00022679"/>
    </source>
</evidence>
<dbReference type="FunFam" id="3.40.50.11720:FF:000001">
    <property type="entry name" value="3-deoxy-D-manno-octulosonic acid transferase"/>
    <property type="match status" value="1"/>
</dbReference>
<evidence type="ECO:0000256" key="8">
    <source>
        <dbReference type="ARBA" id="ARBA00031445"/>
    </source>
</evidence>
<proteinExistence type="inferred from homology"/>
<protein>
    <recommendedName>
        <fullName evidence="6 12">3-deoxy-D-manno-octulosonic acid transferase</fullName>
        <shortName evidence="12">Kdo transferase</shortName>
        <ecNumber evidence="5 12">2.4.99.12</ecNumber>
    </recommendedName>
    <alternativeName>
        <fullName evidence="8 12">Lipid IV(A) 3-deoxy-D-manno-octulosonic acid transferase</fullName>
    </alternativeName>
</protein>
<dbReference type="SUPFAM" id="SSF53756">
    <property type="entry name" value="UDP-Glycosyltransferase/glycogen phosphorylase"/>
    <property type="match status" value="1"/>
</dbReference>
<feature type="site" description="Transition state stabilizer" evidence="11">
    <location>
        <position position="145"/>
    </location>
</feature>
<dbReference type="AlphaFoldDB" id="A0A975NWI8"/>
<dbReference type="GO" id="GO:0005886">
    <property type="term" value="C:plasma membrane"/>
    <property type="evidence" value="ECO:0007669"/>
    <property type="project" value="UniProtKB-SubCell"/>
</dbReference>
<comment type="pathway">
    <text evidence="3 12">Bacterial outer membrane biogenesis; LPS core biosynthesis.</text>
</comment>
<evidence type="ECO:0000256" key="2">
    <source>
        <dbReference type="ARBA" id="ARBA00004388"/>
    </source>
</evidence>
<evidence type="ECO:0000256" key="10">
    <source>
        <dbReference type="PIRSR" id="PIRSR639901-1"/>
    </source>
</evidence>
<comment type="subcellular location">
    <subcellularLocation>
        <location evidence="2">Cell inner membrane</location>
        <topology evidence="2">Single-pass membrane protein</topology>
        <orientation evidence="2">Cytoplasmic side</orientation>
    </subcellularLocation>
    <subcellularLocation>
        <location evidence="12">Cell membrane</location>
    </subcellularLocation>
</comment>
<evidence type="ECO:0000256" key="3">
    <source>
        <dbReference type="ARBA" id="ARBA00004713"/>
    </source>
</evidence>
<accession>A0A975NWI8</accession>
<comment type="similarity">
    <text evidence="4">Belongs to the glycosyltransferase group 1 family. Glycosyltransferase 30 subfamily.</text>
</comment>
<dbReference type="GO" id="GO:0009245">
    <property type="term" value="P:lipid A biosynthetic process"/>
    <property type="evidence" value="ECO:0007669"/>
    <property type="project" value="TreeGrafter"/>
</dbReference>
<keyword evidence="12" id="KW-1003">Cell membrane</keyword>
<keyword evidence="7 12" id="KW-0808">Transferase</keyword>
<dbReference type="GO" id="GO:0043842">
    <property type="term" value="F:Kdo transferase activity"/>
    <property type="evidence" value="ECO:0007669"/>
    <property type="project" value="UniProtKB-EC"/>
</dbReference>
<dbReference type="InterPro" id="IPR007507">
    <property type="entry name" value="Glycos_transf_N"/>
</dbReference>
<feature type="site" description="Transition state stabilizer" evidence="11">
    <location>
        <position position="221"/>
    </location>
</feature>
<evidence type="ECO:0000256" key="4">
    <source>
        <dbReference type="ARBA" id="ARBA00006380"/>
    </source>
</evidence>
<evidence type="ECO:0000256" key="9">
    <source>
        <dbReference type="ARBA" id="ARBA00049183"/>
    </source>
</evidence>
<dbReference type="GO" id="GO:0009244">
    <property type="term" value="P:lipopolysaccharide core region biosynthetic process"/>
    <property type="evidence" value="ECO:0007669"/>
    <property type="project" value="UniProtKB-UniRule"/>
</dbReference>
<dbReference type="Proteomes" id="UP000676951">
    <property type="component" value="Chromosome"/>
</dbReference>
<dbReference type="EMBL" id="CP076136">
    <property type="protein sequence ID" value="QWG22688.1"/>
    <property type="molecule type" value="Genomic_DNA"/>
</dbReference>
<evidence type="ECO:0000256" key="11">
    <source>
        <dbReference type="PIRSR" id="PIRSR639901-2"/>
    </source>
</evidence>
<comment type="function">
    <text evidence="1 12">Involved in lipopolysaccharide (LPS) biosynthesis. Catalyzes the transfer of 3-deoxy-D-manno-octulosonate (Kdo) residue(s) from CMP-Kdo to lipid IV(A), the tetraacyldisaccharide-1,4'-bisphosphate precursor of lipid A.</text>
</comment>
<evidence type="ECO:0000256" key="5">
    <source>
        <dbReference type="ARBA" id="ARBA00012621"/>
    </source>
</evidence>
<comment type="catalytic activity">
    <reaction evidence="9 12">
        <text>lipid IVA (E. coli) + CMP-3-deoxy-beta-D-manno-octulosonate = alpha-Kdo-(2-&gt;6)-lipid IVA (E. coli) + CMP + H(+)</text>
        <dbReference type="Rhea" id="RHEA:28066"/>
        <dbReference type="ChEBI" id="CHEBI:15378"/>
        <dbReference type="ChEBI" id="CHEBI:58603"/>
        <dbReference type="ChEBI" id="CHEBI:60364"/>
        <dbReference type="ChEBI" id="CHEBI:60377"/>
        <dbReference type="ChEBI" id="CHEBI:85987"/>
        <dbReference type="EC" id="2.4.99.12"/>
    </reaction>
</comment>
<evidence type="ECO:0000256" key="12">
    <source>
        <dbReference type="RuleBase" id="RU365103"/>
    </source>
</evidence>
<dbReference type="PANTHER" id="PTHR42755">
    <property type="entry name" value="3-DEOXY-MANNO-OCTULOSONATE CYTIDYLYLTRANSFERASE"/>
    <property type="match status" value="1"/>
</dbReference>
<evidence type="ECO:0000256" key="1">
    <source>
        <dbReference type="ARBA" id="ARBA00003394"/>
    </source>
</evidence>
<dbReference type="EC" id="2.4.99.12" evidence="5 12"/>
<dbReference type="Gene3D" id="3.40.50.11720">
    <property type="entry name" value="3-Deoxy-D-manno-octulosonic-acid transferase, N-terminal domain"/>
    <property type="match status" value="1"/>
</dbReference>
<dbReference type="InterPro" id="IPR039901">
    <property type="entry name" value="Kdotransferase"/>
</dbReference>
<name>A0A975NWI8_9BRAD</name>
<reference evidence="14 15" key="1">
    <citation type="submission" date="2021-06" db="EMBL/GenBank/DDBJ databases">
        <title>Bradyrhizobium sp. S2-11-4 Genome sequencing.</title>
        <authorList>
            <person name="Jin L."/>
        </authorList>
    </citation>
    <scope>NUCLEOTIDE SEQUENCE [LARGE SCALE GENOMIC DNA]</scope>
    <source>
        <strain evidence="14 15">S2-11-4</strain>
    </source>
</reference>
<sequence length="444" mass="48294">MRRSGDRREHLTNALPMTLRVYRKLSSAVVPLAPALIKRRLKQGKEDPARIGERRGMSKDVRPHGPLVWIHGASVGEVLAAAALIERLRALDIRILLTSGTVTSAAIVAKRFPADIIHQYVPYDSPRYVARFLDHWRPSLALFIESDLWPNLILASAARRLPMVLINGRMSQRSFPRWRRMAATISALLGRFDVCLAQSQIDAERFAALGSRNVVTTGNLKLDVPAPPADPARLERLMAVTRGRPIVVAASTHPGEEEILLEAHRTLAGFFPSLLTVIVPRHPDRGEAIARAIAAAGLHGTLRSREELPVAATDIYVADTMGELGLFYRLAPIVFMGGSLVPHGGQNPIEAVKLGASIVHGPHVFNFTDVYEALDHASGARQADSQEALVKQLGQLLADPAAREALVAASSRVVDELGGALERTLTALEPYLLQLRLEMGAASA</sequence>
<evidence type="ECO:0000256" key="6">
    <source>
        <dbReference type="ARBA" id="ARBA00019077"/>
    </source>
</evidence>
<evidence type="ECO:0000313" key="14">
    <source>
        <dbReference type="EMBL" id="QWG22688.1"/>
    </source>
</evidence>
<keyword evidence="12" id="KW-0472">Membrane</keyword>
<dbReference type="PANTHER" id="PTHR42755:SF1">
    <property type="entry name" value="3-DEOXY-D-MANNO-OCTULOSONIC ACID TRANSFERASE, MITOCHONDRIAL-RELATED"/>
    <property type="match status" value="1"/>
</dbReference>
<keyword evidence="12" id="KW-0448">Lipopolysaccharide biosynthesis</keyword>
<dbReference type="Pfam" id="PF04413">
    <property type="entry name" value="Glycos_transf_N"/>
    <property type="match status" value="1"/>
</dbReference>